<protein>
    <submittedName>
        <fullName evidence="1 2">Uncharacterized protein</fullName>
    </submittedName>
</protein>
<dbReference type="Proteomes" id="UP000011087">
    <property type="component" value="Unassembled WGS sequence"/>
</dbReference>
<reference evidence="3" key="2">
    <citation type="submission" date="2012-11" db="EMBL/GenBank/DDBJ databases">
        <authorList>
            <person name="Kuo A."/>
            <person name="Curtis B.A."/>
            <person name="Tanifuji G."/>
            <person name="Burki F."/>
            <person name="Gruber A."/>
            <person name="Irimia M."/>
            <person name="Maruyama S."/>
            <person name="Arias M.C."/>
            <person name="Ball S.G."/>
            <person name="Gile G.H."/>
            <person name="Hirakawa Y."/>
            <person name="Hopkins J.F."/>
            <person name="Rensing S.A."/>
            <person name="Schmutz J."/>
            <person name="Symeonidi A."/>
            <person name="Elias M."/>
            <person name="Eveleigh R.J."/>
            <person name="Herman E.K."/>
            <person name="Klute M.J."/>
            <person name="Nakayama T."/>
            <person name="Obornik M."/>
            <person name="Reyes-Prieto A."/>
            <person name="Armbrust E.V."/>
            <person name="Aves S.J."/>
            <person name="Beiko R.G."/>
            <person name="Coutinho P."/>
            <person name="Dacks J.B."/>
            <person name="Durnford D.G."/>
            <person name="Fast N.M."/>
            <person name="Green B.R."/>
            <person name="Grisdale C."/>
            <person name="Hempe F."/>
            <person name="Henrissat B."/>
            <person name="Hoppner M.P."/>
            <person name="Ishida K.-I."/>
            <person name="Kim E."/>
            <person name="Koreny L."/>
            <person name="Kroth P.G."/>
            <person name="Liu Y."/>
            <person name="Malik S.-B."/>
            <person name="Maier U.G."/>
            <person name="McRose D."/>
            <person name="Mock T."/>
            <person name="Neilson J.A."/>
            <person name="Onodera N.T."/>
            <person name="Poole A.M."/>
            <person name="Pritham E.J."/>
            <person name="Richards T.A."/>
            <person name="Rocap G."/>
            <person name="Roy S.W."/>
            <person name="Sarai C."/>
            <person name="Schaack S."/>
            <person name="Shirato S."/>
            <person name="Slamovits C.H."/>
            <person name="Spencer D.F."/>
            <person name="Suzuki S."/>
            <person name="Worden A.Z."/>
            <person name="Zauner S."/>
            <person name="Barry K."/>
            <person name="Bell C."/>
            <person name="Bharti A.K."/>
            <person name="Crow J.A."/>
            <person name="Grimwood J."/>
            <person name="Kramer R."/>
            <person name="Lindquist E."/>
            <person name="Lucas S."/>
            <person name="Salamov A."/>
            <person name="McFadden G.I."/>
            <person name="Lane C.E."/>
            <person name="Keeling P.J."/>
            <person name="Gray M.W."/>
            <person name="Grigoriev I.V."/>
            <person name="Archibald J.M."/>
        </authorList>
    </citation>
    <scope>NUCLEOTIDE SEQUENCE</scope>
    <source>
        <strain evidence="3">CCMP2712</strain>
    </source>
</reference>
<dbReference type="EMBL" id="JH992965">
    <property type="protein sequence ID" value="EKX55338.1"/>
    <property type="molecule type" value="Genomic_DNA"/>
</dbReference>
<name>L1K4R9_GUITC</name>
<dbReference type="RefSeq" id="XP_005842318.1">
    <property type="nucleotide sequence ID" value="XM_005842261.1"/>
</dbReference>
<reference evidence="1 3" key="1">
    <citation type="journal article" date="2012" name="Nature">
        <title>Algal genomes reveal evolutionary mosaicism and the fate of nucleomorphs.</title>
        <authorList>
            <consortium name="DOE Joint Genome Institute"/>
            <person name="Curtis B.A."/>
            <person name="Tanifuji G."/>
            <person name="Burki F."/>
            <person name="Gruber A."/>
            <person name="Irimia M."/>
            <person name="Maruyama S."/>
            <person name="Arias M.C."/>
            <person name="Ball S.G."/>
            <person name="Gile G.H."/>
            <person name="Hirakawa Y."/>
            <person name="Hopkins J.F."/>
            <person name="Kuo A."/>
            <person name="Rensing S.A."/>
            <person name="Schmutz J."/>
            <person name="Symeonidi A."/>
            <person name="Elias M."/>
            <person name="Eveleigh R.J."/>
            <person name="Herman E.K."/>
            <person name="Klute M.J."/>
            <person name="Nakayama T."/>
            <person name="Obornik M."/>
            <person name="Reyes-Prieto A."/>
            <person name="Armbrust E.V."/>
            <person name="Aves S.J."/>
            <person name="Beiko R.G."/>
            <person name="Coutinho P."/>
            <person name="Dacks J.B."/>
            <person name="Durnford D.G."/>
            <person name="Fast N.M."/>
            <person name="Green B.R."/>
            <person name="Grisdale C.J."/>
            <person name="Hempel F."/>
            <person name="Henrissat B."/>
            <person name="Hoppner M.P."/>
            <person name="Ishida K."/>
            <person name="Kim E."/>
            <person name="Koreny L."/>
            <person name="Kroth P.G."/>
            <person name="Liu Y."/>
            <person name="Malik S.B."/>
            <person name="Maier U.G."/>
            <person name="McRose D."/>
            <person name="Mock T."/>
            <person name="Neilson J.A."/>
            <person name="Onodera N.T."/>
            <person name="Poole A.M."/>
            <person name="Pritham E.J."/>
            <person name="Richards T.A."/>
            <person name="Rocap G."/>
            <person name="Roy S.W."/>
            <person name="Sarai C."/>
            <person name="Schaack S."/>
            <person name="Shirato S."/>
            <person name="Slamovits C.H."/>
            <person name="Spencer D.F."/>
            <person name="Suzuki S."/>
            <person name="Worden A.Z."/>
            <person name="Zauner S."/>
            <person name="Barry K."/>
            <person name="Bell C."/>
            <person name="Bharti A.K."/>
            <person name="Crow J.A."/>
            <person name="Grimwood J."/>
            <person name="Kramer R."/>
            <person name="Lindquist E."/>
            <person name="Lucas S."/>
            <person name="Salamov A."/>
            <person name="McFadden G.I."/>
            <person name="Lane C.E."/>
            <person name="Keeling P.J."/>
            <person name="Gray M.W."/>
            <person name="Grigoriev I.V."/>
            <person name="Archibald J.M."/>
        </authorList>
    </citation>
    <scope>NUCLEOTIDE SEQUENCE</scope>
    <source>
        <strain evidence="1 3">CCMP2712</strain>
    </source>
</reference>
<dbReference type="EnsemblProtists" id="EKX55338">
    <property type="protein sequence ID" value="EKX55338"/>
    <property type="gene ID" value="GUITHDRAFT_131559"/>
</dbReference>
<accession>L1K4R9</accession>
<evidence type="ECO:0000313" key="2">
    <source>
        <dbReference type="EnsemblProtists" id="EKX55338"/>
    </source>
</evidence>
<proteinExistence type="predicted"/>
<keyword evidence="3" id="KW-1185">Reference proteome</keyword>
<evidence type="ECO:0000313" key="1">
    <source>
        <dbReference type="EMBL" id="EKX55338.1"/>
    </source>
</evidence>
<organism evidence="1">
    <name type="scientific">Guillardia theta (strain CCMP2712)</name>
    <name type="common">Cryptophyte</name>
    <dbReference type="NCBI Taxonomy" id="905079"/>
    <lineage>
        <taxon>Eukaryota</taxon>
        <taxon>Cryptophyceae</taxon>
        <taxon>Pyrenomonadales</taxon>
        <taxon>Geminigeraceae</taxon>
        <taxon>Guillardia</taxon>
    </lineage>
</organism>
<dbReference type="KEGG" id="gtt:GUITHDRAFT_131559"/>
<reference evidence="2" key="3">
    <citation type="submission" date="2016-03" db="UniProtKB">
        <authorList>
            <consortium name="EnsemblProtists"/>
        </authorList>
    </citation>
    <scope>IDENTIFICATION</scope>
</reference>
<evidence type="ECO:0000313" key="3">
    <source>
        <dbReference type="Proteomes" id="UP000011087"/>
    </source>
</evidence>
<dbReference type="HOGENOM" id="CLU_1491748_0_0_1"/>
<dbReference type="GeneID" id="17311892"/>
<dbReference type="PaxDb" id="55529-EKX55338"/>
<gene>
    <name evidence="1" type="ORF">GUITHDRAFT_131559</name>
</gene>
<sequence length="181" mass="20858">MVDFVEELRGIMCSSSLVNDLDKSVLEKCECGCSYDHFKDYCCNKGFEVIGDDTQYKRYFSQCKENAEKVGDQDAREGQDSQALYRGDGELSSSCAEAEWLSRDVMRARGRVEWDNLRHRNRGHYTIAVLIHTDMHEPLLGVLKGYDVLRDHIHGHIHDGEFDIFIEIIILIGFFHIFVFG</sequence>
<dbReference type="AlphaFoldDB" id="L1K4R9"/>